<feature type="transmembrane region" description="Helical" evidence="9">
    <location>
        <begin position="982"/>
        <end position="1003"/>
    </location>
</feature>
<dbReference type="GO" id="GO:0005524">
    <property type="term" value="F:ATP binding"/>
    <property type="evidence" value="ECO:0007669"/>
    <property type="project" value="UniProtKB-KW"/>
</dbReference>
<dbReference type="GO" id="GO:0016887">
    <property type="term" value="F:ATP hydrolysis activity"/>
    <property type="evidence" value="ECO:0007669"/>
    <property type="project" value="InterPro"/>
</dbReference>
<dbReference type="GO" id="GO:0005886">
    <property type="term" value="C:plasma membrane"/>
    <property type="evidence" value="ECO:0007669"/>
    <property type="project" value="UniProtKB-SubCell"/>
</dbReference>
<evidence type="ECO:0000256" key="7">
    <source>
        <dbReference type="ARBA" id="ARBA00022989"/>
    </source>
</evidence>
<dbReference type="Gene3D" id="3.40.50.1000">
    <property type="entry name" value="HAD superfamily/HAD-like"/>
    <property type="match status" value="1"/>
</dbReference>
<dbReference type="InterPro" id="IPR044492">
    <property type="entry name" value="P_typ_ATPase_HD_dom"/>
</dbReference>
<reference evidence="12" key="1">
    <citation type="submission" date="2020-01" db="EMBL/GenBank/DDBJ databases">
        <authorList>
            <consortium name="DOE Joint Genome Institute"/>
            <person name="Haridas S."/>
            <person name="Albert R."/>
            <person name="Binder M."/>
            <person name="Bloem J."/>
            <person name="Labutti K."/>
            <person name="Salamov A."/>
            <person name="Andreopoulos B."/>
            <person name="Baker S.E."/>
            <person name="Barry K."/>
            <person name="Bills G."/>
            <person name="Bluhm B.H."/>
            <person name="Cannon C."/>
            <person name="Castanera R."/>
            <person name="Culley D.E."/>
            <person name="Daum C."/>
            <person name="Ezra D."/>
            <person name="Gonzalez J.B."/>
            <person name="Henrissat B."/>
            <person name="Kuo A."/>
            <person name="Liang C."/>
            <person name="Lipzen A."/>
            <person name="Lutzoni F."/>
            <person name="Magnuson J."/>
            <person name="Mondo S."/>
            <person name="Nolan M."/>
            <person name="Ohm R."/>
            <person name="Pangilinan J."/>
            <person name="Park H.-J."/>
            <person name="Ramirez L."/>
            <person name="Alfaro M."/>
            <person name="Sun H."/>
            <person name="Tritt A."/>
            <person name="Yoshinaga Y."/>
            <person name="Zwiers L.-H."/>
            <person name="Turgeon B.G."/>
            <person name="Goodwin S.B."/>
            <person name="Spatafora J.W."/>
            <person name="Crous P.W."/>
            <person name="Grigoriev I.V."/>
        </authorList>
    </citation>
    <scope>NUCLEOTIDE SEQUENCE</scope>
    <source>
        <strain evidence="12">CBS 342.82</strain>
    </source>
</reference>
<dbReference type="Proteomes" id="UP000504637">
    <property type="component" value="Unplaced"/>
</dbReference>
<dbReference type="GO" id="GO:0005391">
    <property type="term" value="F:P-type sodium:potassium-exchanging transporter activity"/>
    <property type="evidence" value="ECO:0007669"/>
    <property type="project" value="TreeGrafter"/>
</dbReference>
<dbReference type="OrthoDB" id="158672at2759"/>
<evidence type="ECO:0000256" key="9">
    <source>
        <dbReference type="SAM" id="Phobius"/>
    </source>
</evidence>
<evidence type="ECO:0000256" key="2">
    <source>
        <dbReference type="ARBA" id="ARBA00022475"/>
    </source>
</evidence>
<evidence type="ECO:0000256" key="1">
    <source>
        <dbReference type="ARBA" id="ARBA00004651"/>
    </source>
</evidence>
<accession>A0A6J3M5L9</accession>
<keyword evidence="8 9" id="KW-0472">Membrane</keyword>
<feature type="transmembrane region" description="Helical" evidence="9">
    <location>
        <begin position="819"/>
        <end position="840"/>
    </location>
</feature>
<evidence type="ECO:0000313" key="11">
    <source>
        <dbReference type="Proteomes" id="UP000504637"/>
    </source>
</evidence>
<organism evidence="12">
    <name type="scientific">Dissoconium aciculare CBS 342.82</name>
    <dbReference type="NCBI Taxonomy" id="1314786"/>
    <lineage>
        <taxon>Eukaryota</taxon>
        <taxon>Fungi</taxon>
        <taxon>Dikarya</taxon>
        <taxon>Ascomycota</taxon>
        <taxon>Pezizomycotina</taxon>
        <taxon>Dothideomycetes</taxon>
        <taxon>Dothideomycetidae</taxon>
        <taxon>Mycosphaerellales</taxon>
        <taxon>Dissoconiaceae</taxon>
        <taxon>Dissoconium</taxon>
    </lineage>
</organism>
<dbReference type="GO" id="GO:1990573">
    <property type="term" value="P:potassium ion import across plasma membrane"/>
    <property type="evidence" value="ECO:0007669"/>
    <property type="project" value="TreeGrafter"/>
</dbReference>
<dbReference type="InterPro" id="IPR036412">
    <property type="entry name" value="HAD-like_sf"/>
</dbReference>
<feature type="transmembrane region" description="Helical" evidence="9">
    <location>
        <begin position="121"/>
        <end position="143"/>
    </location>
</feature>
<protein>
    <submittedName>
        <fullName evidence="12">Calcium ATPase</fullName>
    </submittedName>
</protein>
<dbReference type="Gene3D" id="1.20.1110.10">
    <property type="entry name" value="Calcium-transporting ATPase, transmembrane domain"/>
    <property type="match status" value="1"/>
</dbReference>
<dbReference type="Pfam" id="PF08282">
    <property type="entry name" value="Hydrolase_3"/>
    <property type="match status" value="1"/>
</dbReference>
<keyword evidence="7 9" id="KW-1133">Transmembrane helix</keyword>
<dbReference type="AlphaFoldDB" id="A0A6J3M5L9"/>
<sequence length="1054" mass="116019">MSIRTTTRSFIDPAIALPPAFRTVSFGIDDNRRSLAIDRPLKEQLDKKKRKQKKERKTPAKAAEIEFGKTDYHTAPIDELMTRFSTSRSDGLSNNAFQQKLKTVGRNVPSAPPSQWFKKTLGYLFGGFGAILFISSILVFIAWRPLGDPNPQIANLALAIVLALVWVIQAAFSFWQDFSSSRVMASITKMLPDECIVLRDGQQVKVDGRDIVPGDILRITIGNKLPADVRFFEVSSDVRFDRSILTGEAAPLLGSVESTDDNYLETACIGLAGTHCVSGSAWGLILDTGDRTVFGRIAKLTSTPKTGMTPLQKEILYFVALIVCLMLTMVVLVIAVWAGWLRKDHPDYISVANLIVSCVSIAVAFIPEGLPIAVTASLTITANIMRKNKVLCKSLKTVETLGAVNVICSDKTGTLTRNQMNVTDFLVGKQAKLAKDAPELLSSSEALRQLNTSCAVCNEADFDAATSELPIADRRVNGDATDSAILRFAESMNVVRDTRSAWRSIFKIAFNSKNKFAINVASSEASSAPLLLIKGAPDILLPRCRSYLAADGSVVPMTDADRVVMENQKNFWSSQGKRVILLAQKTVENSLFDPTEQPREYERDIMARASEDLILTGLVGIVDPPRAEIPEVVSTLRGAGIRFFMVTGDFKLTAQAIAAECGIITNTPDNIDDVSALMLEDGSLEGLTDKKGGSASNSSSEKVARVRSIVLSGVDLETLDENMWDRLARYDEIVFARTTPEHKLKIVKEFQSREMTVAMTGDGVNDAPSLKEADIGIAMGSGSDIAIEAADMVLLDSFAAIVEAVRYGRVVFDNLKKTICYLLPAGTFSEFWPVFTNIMFGLPQILSSFLMIIICCFTDCAAATALAYEEPEADVLTRPPRNPKKDRLVDWKLLLQAYGVLGSIECLCSFAMAYWYAQRQGLYFSDLSFGFGAVPANIESQDRYNQILNTASSIYFVNLVVMQWFNLFAVRTRRLSVLQHRLNYLLIPAIIFSLVVALIFVYPKALNDALATTPVPVEHWFLPMGFGVGILLMDEGRKYLVRNYPQGFLAKIAW</sequence>
<dbReference type="InterPro" id="IPR001757">
    <property type="entry name" value="P_typ_ATPase"/>
</dbReference>
<dbReference type="Pfam" id="PF13246">
    <property type="entry name" value="Cation_ATPase"/>
    <property type="match status" value="1"/>
</dbReference>
<reference evidence="12" key="2">
    <citation type="submission" date="2020-04" db="EMBL/GenBank/DDBJ databases">
        <authorList>
            <consortium name="NCBI Genome Project"/>
        </authorList>
    </citation>
    <scope>NUCLEOTIDE SEQUENCE</scope>
    <source>
        <strain evidence="12">CBS 342.82</strain>
    </source>
</reference>
<feature type="transmembrane region" description="Helical" evidence="9">
    <location>
        <begin position="846"/>
        <end position="868"/>
    </location>
</feature>
<evidence type="ECO:0000256" key="8">
    <source>
        <dbReference type="ARBA" id="ARBA00023136"/>
    </source>
</evidence>
<dbReference type="SFLD" id="SFLDG00002">
    <property type="entry name" value="C1.7:_P-type_atpase_like"/>
    <property type="match status" value="1"/>
</dbReference>
<dbReference type="SFLD" id="SFLDF00027">
    <property type="entry name" value="p-type_atpase"/>
    <property type="match status" value="1"/>
</dbReference>
<reference evidence="12" key="3">
    <citation type="submission" date="2025-08" db="UniProtKB">
        <authorList>
            <consortium name="RefSeq"/>
        </authorList>
    </citation>
    <scope>IDENTIFICATION</scope>
    <source>
        <strain evidence="12">CBS 342.82</strain>
    </source>
</reference>
<gene>
    <name evidence="12" type="ORF">K489DRAFT_389088</name>
</gene>
<dbReference type="PRINTS" id="PR00119">
    <property type="entry name" value="CATATPASE"/>
</dbReference>
<dbReference type="PRINTS" id="PR00121">
    <property type="entry name" value="NAKATPASE"/>
</dbReference>
<dbReference type="InterPro" id="IPR023299">
    <property type="entry name" value="ATPase_P-typ_cyto_dom_N"/>
</dbReference>
<keyword evidence="3 9" id="KW-0812">Transmembrane</keyword>
<proteinExistence type="predicted"/>
<evidence type="ECO:0000259" key="10">
    <source>
        <dbReference type="SMART" id="SM00831"/>
    </source>
</evidence>
<dbReference type="NCBIfam" id="TIGR01494">
    <property type="entry name" value="ATPase_P-type"/>
    <property type="match status" value="2"/>
</dbReference>
<keyword evidence="2" id="KW-1003">Cell membrane</keyword>
<comment type="subcellular location">
    <subcellularLocation>
        <location evidence="1">Cell membrane</location>
        <topology evidence="1">Multi-pass membrane protein</topology>
    </subcellularLocation>
</comment>
<dbReference type="GeneID" id="54364273"/>
<feature type="transmembrane region" description="Helical" evidence="9">
    <location>
        <begin position="893"/>
        <end position="917"/>
    </location>
</feature>
<dbReference type="PROSITE" id="PS00154">
    <property type="entry name" value="ATPASE_E1_E2"/>
    <property type="match status" value="1"/>
</dbReference>
<dbReference type="SMART" id="SM00831">
    <property type="entry name" value="Cation_ATPase_N"/>
    <property type="match status" value="1"/>
</dbReference>
<keyword evidence="5" id="KW-0067">ATP-binding</keyword>
<dbReference type="SUPFAM" id="SSF81665">
    <property type="entry name" value="Calcium ATPase, transmembrane domain M"/>
    <property type="match status" value="1"/>
</dbReference>
<dbReference type="FunFam" id="3.40.50.1000:FF:000083">
    <property type="entry name" value="Sodium/potassium-transporting ATPase subunit alpha"/>
    <property type="match status" value="1"/>
</dbReference>
<dbReference type="PANTHER" id="PTHR43294">
    <property type="entry name" value="SODIUM/POTASSIUM-TRANSPORTING ATPASE SUBUNIT ALPHA"/>
    <property type="match status" value="1"/>
</dbReference>
<dbReference type="Gene3D" id="3.40.1110.10">
    <property type="entry name" value="Calcium-transporting ATPase, cytoplasmic domain N"/>
    <property type="match status" value="1"/>
</dbReference>
<evidence type="ECO:0000256" key="3">
    <source>
        <dbReference type="ARBA" id="ARBA00022692"/>
    </source>
</evidence>
<feature type="transmembrane region" description="Helical" evidence="9">
    <location>
        <begin position="352"/>
        <end position="380"/>
    </location>
</feature>
<feature type="transmembrane region" description="Helical" evidence="9">
    <location>
        <begin position="1015"/>
        <end position="1033"/>
    </location>
</feature>
<dbReference type="InterPro" id="IPR006068">
    <property type="entry name" value="ATPase_P-typ_cation-transptr_C"/>
</dbReference>
<dbReference type="SUPFAM" id="SSF81660">
    <property type="entry name" value="Metal cation-transporting ATPase, ATP-binding domain N"/>
    <property type="match status" value="1"/>
</dbReference>
<keyword evidence="4" id="KW-0547">Nucleotide-binding</keyword>
<dbReference type="Pfam" id="PF00690">
    <property type="entry name" value="Cation_ATPase_N"/>
    <property type="match status" value="1"/>
</dbReference>
<dbReference type="InterPro" id="IPR023214">
    <property type="entry name" value="HAD_sf"/>
</dbReference>
<dbReference type="SFLD" id="SFLDS00003">
    <property type="entry name" value="Haloacid_Dehalogenase"/>
    <property type="match status" value="1"/>
</dbReference>
<dbReference type="InterPro" id="IPR008250">
    <property type="entry name" value="ATPase_P-typ_transduc_dom_A_sf"/>
</dbReference>
<dbReference type="InterPro" id="IPR004014">
    <property type="entry name" value="ATPase_P-typ_cation-transptr_N"/>
</dbReference>
<evidence type="ECO:0000256" key="4">
    <source>
        <dbReference type="ARBA" id="ARBA00022741"/>
    </source>
</evidence>
<keyword evidence="11" id="KW-1185">Reference proteome</keyword>
<keyword evidence="6" id="KW-1278">Translocase</keyword>
<dbReference type="SUPFAM" id="SSF81653">
    <property type="entry name" value="Calcium ATPase, transduction domain A"/>
    <property type="match status" value="1"/>
</dbReference>
<dbReference type="Gene3D" id="2.70.150.10">
    <property type="entry name" value="Calcium-transporting ATPase, cytoplasmic transduction domain A"/>
    <property type="match status" value="1"/>
</dbReference>
<feature type="transmembrane region" description="Helical" evidence="9">
    <location>
        <begin position="953"/>
        <end position="970"/>
    </location>
</feature>
<dbReference type="InterPro" id="IPR050510">
    <property type="entry name" value="Cation_transp_ATPase_P-type"/>
</dbReference>
<evidence type="ECO:0000256" key="5">
    <source>
        <dbReference type="ARBA" id="ARBA00022840"/>
    </source>
</evidence>
<evidence type="ECO:0000313" key="12">
    <source>
        <dbReference type="RefSeq" id="XP_033459168.1"/>
    </source>
</evidence>
<dbReference type="GO" id="GO:0006883">
    <property type="term" value="P:intracellular sodium ion homeostasis"/>
    <property type="evidence" value="ECO:0007669"/>
    <property type="project" value="TreeGrafter"/>
</dbReference>
<feature type="transmembrane region" description="Helical" evidence="9">
    <location>
        <begin position="155"/>
        <end position="175"/>
    </location>
</feature>
<feature type="domain" description="Cation-transporting P-type ATPase N-terminal" evidence="10">
    <location>
        <begin position="71"/>
        <end position="144"/>
    </location>
</feature>
<dbReference type="SUPFAM" id="SSF56784">
    <property type="entry name" value="HAD-like"/>
    <property type="match status" value="1"/>
</dbReference>
<name>A0A6J3M5L9_9PEZI</name>
<dbReference type="Pfam" id="PF00689">
    <property type="entry name" value="Cation_ATPase_C"/>
    <property type="match status" value="1"/>
</dbReference>
<dbReference type="GO" id="GO:0036376">
    <property type="term" value="P:sodium ion export across plasma membrane"/>
    <property type="evidence" value="ECO:0007669"/>
    <property type="project" value="TreeGrafter"/>
</dbReference>
<dbReference type="Pfam" id="PF00122">
    <property type="entry name" value="E1-E2_ATPase"/>
    <property type="match status" value="1"/>
</dbReference>
<dbReference type="FunFam" id="3.40.50.1000:FF:000001">
    <property type="entry name" value="Phospholipid-transporting ATPase IC"/>
    <property type="match status" value="1"/>
</dbReference>
<feature type="transmembrane region" description="Helical" evidence="9">
    <location>
        <begin position="315"/>
        <end position="340"/>
    </location>
</feature>
<dbReference type="InterPro" id="IPR023298">
    <property type="entry name" value="ATPase_P-typ_TM_dom_sf"/>
</dbReference>
<dbReference type="GO" id="GO:0030007">
    <property type="term" value="P:intracellular potassium ion homeostasis"/>
    <property type="evidence" value="ECO:0007669"/>
    <property type="project" value="TreeGrafter"/>
</dbReference>
<dbReference type="InterPro" id="IPR018303">
    <property type="entry name" value="ATPase_P-typ_P_site"/>
</dbReference>
<dbReference type="GO" id="GO:1902600">
    <property type="term" value="P:proton transmembrane transport"/>
    <property type="evidence" value="ECO:0007669"/>
    <property type="project" value="TreeGrafter"/>
</dbReference>
<dbReference type="PANTHER" id="PTHR43294:SF21">
    <property type="entry name" value="CATION TRANSPORTING ATPASE"/>
    <property type="match status" value="1"/>
</dbReference>
<dbReference type="RefSeq" id="XP_033459168.1">
    <property type="nucleotide sequence ID" value="XM_033606473.1"/>
</dbReference>
<evidence type="ECO:0000256" key="6">
    <source>
        <dbReference type="ARBA" id="ARBA00022967"/>
    </source>
</evidence>
<dbReference type="InterPro" id="IPR059000">
    <property type="entry name" value="ATPase_P-type_domA"/>
</dbReference>